<protein>
    <submittedName>
        <fullName evidence="1">Uncharacterized protein</fullName>
    </submittedName>
</protein>
<accession>A0A0R1H753</accession>
<gene>
    <name evidence="1" type="ORF">FC07_GL000443</name>
</gene>
<evidence type="ECO:0000313" key="2">
    <source>
        <dbReference type="Proteomes" id="UP000051461"/>
    </source>
</evidence>
<dbReference type="STRING" id="1423726.FC07_GL000443"/>
<organism evidence="1 2">
    <name type="scientific">Loigolactobacillus bifermentans DSM 20003</name>
    <dbReference type="NCBI Taxonomy" id="1423726"/>
    <lineage>
        <taxon>Bacteria</taxon>
        <taxon>Bacillati</taxon>
        <taxon>Bacillota</taxon>
        <taxon>Bacilli</taxon>
        <taxon>Lactobacillales</taxon>
        <taxon>Lactobacillaceae</taxon>
        <taxon>Loigolactobacillus</taxon>
    </lineage>
</organism>
<dbReference type="Proteomes" id="UP000051461">
    <property type="component" value="Unassembled WGS sequence"/>
</dbReference>
<dbReference type="Gene3D" id="3.30.930.20">
    <property type="entry name" value="Protein of unknown function DUF1054"/>
    <property type="match status" value="1"/>
</dbReference>
<keyword evidence="2" id="KW-1185">Reference proteome</keyword>
<dbReference type="Pfam" id="PF06335">
    <property type="entry name" value="DUF1054"/>
    <property type="match status" value="1"/>
</dbReference>
<comment type="caution">
    <text evidence="1">The sequence shown here is derived from an EMBL/GenBank/DDBJ whole genome shotgun (WGS) entry which is preliminary data.</text>
</comment>
<evidence type="ECO:0000313" key="1">
    <source>
        <dbReference type="EMBL" id="KRK40435.1"/>
    </source>
</evidence>
<dbReference type="InterPro" id="IPR009403">
    <property type="entry name" value="UPF0637"/>
</dbReference>
<dbReference type="RefSeq" id="WP_057903522.1">
    <property type="nucleotide sequence ID" value="NZ_AZDA01000013.1"/>
</dbReference>
<reference evidence="1 2" key="1">
    <citation type="journal article" date="2015" name="Genome Announc.">
        <title>Expanding the biotechnology potential of lactobacilli through comparative genomics of 213 strains and associated genera.</title>
        <authorList>
            <person name="Sun Z."/>
            <person name="Harris H.M."/>
            <person name="McCann A."/>
            <person name="Guo C."/>
            <person name="Argimon S."/>
            <person name="Zhang W."/>
            <person name="Yang X."/>
            <person name="Jeffery I.B."/>
            <person name="Cooney J.C."/>
            <person name="Kagawa T.F."/>
            <person name="Liu W."/>
            <person name="Song Y."/>
            <person name="Salvetti E."/>
            <person name="Wrobel A."/>
            <person name="Rasinkangas P."/>
            <person name="Parkhill J."/>
            <person name="Rea M.C."/>
            <person name="O'Sullivan O."/>
            <person name="Ritari J."/>
            <person name="Douillard F.P."/>
            <person name="Paul Ross R."/>
            <person name="Yang R."/>
            <person name="Briner A.E."/>
            <person name="Felis G.E."/>
            <person name="de Vos W.M."/>
            <person name="Barrangou R."/>
            <person name="Klaenhammer T.R."/>
            <person name="Caufield P.W."/>
            <person name="Cui Y."/>
            <person name="Zhang H."/>
            <person name="O'Toole P.W."/>
        </authorList>
    </citation>
    <scope>NUCLEOTIDE SEQUENCE [LARGE SCALE GENOMIC DNA]</scope>
    <source>
        <strain evidence="1 2">DSM 20003</strain>
    </source>
</reference>
<dbReference type="OrthoDB" id="9812818at2"/>
<name>A0A0R1H753_9LACO</name>
<sequence length="204" mass="23475">MPFTQQDFSVFDDQTVTGRLAKIQQQLDPKFTTLGTQLVAQVATPTQPAYLQLARHARRYRNPAPNTWLAVGPKRQGYKMVPHFEIGFWDDRLFLWLCVLNSVTTKAVYVPYLAAHQKAILALKSVDRPWQLSNLHTTKQVQPLTATNLQQQQHDFTHTKKGEWLLGLVWYKQQKPFQGPGQVERQIQQAVAVLTPLYQDLIKL</sequence>
<dbReference type="AlphaFoldDB" id="A0A0R1H753"/>
<dbReference type="EMBL" id="AZDA01000013">
    <property type="protein sequence ID" value="KRK40435.1"/>
    <property type="molecule type" value="Genomic_DNA"/>
</dbReference>
<dbReference type="SUPFAM" id="SSF142913">
    <property type="entry name" value="YktB/PF0168-like"/>
    <property type="match status" value="1"/>
</dbReference>
<dbReference type="PATRIC" id="fig|1423726.3.peg.459"/>
<dbReference type="InterPro" id="IPR053707">
    <property type="entry name" value="UPF0637_domain_sf"/>
</dbReference>
<proteinExistence type="predicted"/>